<dbReference type="PROSITE" id="PS50048">
    <property type="entry name" value="ZN2_CY6_FUNGAL_2"/>
    <property type="match status" value="1"/>
</dbReference>
<reference evidence="8 9" key="1">
    <citation type="submission" date="2016-07" db="EMBL/GenBank/DDBJ databases">
        <title>Pervasive Adenine N6-methylation of Active Genes in Fungi.</title>
        <authorList>
            <consortium name="DOE Joint Genome Institute"/>
            <person name="Mondo S.J."/>
            <person name="Dannebaum R.O."/>
            <person name="Kuo R.C."/>
            <person name="Labutti K."/>
            <person name="Haridas S."/>
            <person name="Kuo A."/>
            <person name="Salamov A."/>
            <person name="Ahrendt S.R."/>
            <person name="Lipzen A."/>
            <person name="Sullivan W."/>
            <person name="Andreopoulos W.B."/>
            <person name="Clum A."/>
            <person name="Lindquist E."/>
            <person name="Daum C."/>
            <person name="Ramamoorthy G.K."/>
            <person name="Gryganskyi A."/>
            <person name="Culley D."/>
            <person name="Magnuson J.K."/>
            <person name="James T.Y."/>
            <person name="O'Malley M.A."/>
            <person name="Stajich J.E."/>
            <person name="Spatafora J.W."/>
            <person name="Visel A."/>
            <person name="Grigoriev I.V."/>
        </authorList>
    </citation>
    <scope>NUCLEOTIDE SEQUENCE [LARGE SCALE GENOMIC DNA]</scope>
    <source>
        <strain evidence="8 9">68-887.2</strain>
    </source>
</reference>
<dbReference type="PROSITE" id="PS00463">
    <property type="entry name" value="ZN2_CY6_FUNGAL_1"/>
    <property type="match status" value="1"/>
</dbReference>
<protein>
    <recommendedName>
        <fullName evidence="7">Zn(2)-C6 fungal-type domain-containing protein</fullName>
    </recommendedName>
</protein>
<feature type="region of interest" description="Disordered" evidence="6">
    <location>
        <begin position="59"/>
        <end position="93"/>
    </location>
</feature>
<dbReference type="PANTHER" id="PTHR31845">
    <property type="entry name" value="FINGER DOMAIN PROTEIN, PUTATIVE-RELATED"/>
    <property type="match status" value="1"/>
</dbReference>
<dbReference type="CDD" id="cd12148">
    <property type="entry name" value="fungal_TF_MHR"/>
    <property type="match status" value="1"/>
</dbReference>
<dbReference type="InterPro" id="IPR051089">
    <property type="entry name" value="prtT"/>
</dbReference>
<keyword evidence="5" id="KW-0539">Nucleus</keyword>
<accession>A0A1Y2AP07</accession>
<evidence type="ECO:0000256" key="1">
    <source>
        <dbReference type="ARBA" id="ARBA00004123"/>
    </source>
</evidence>
<evidence type="ECO:0000259" key="7">
    <source>
        <dbReference type="PROSITE" id="PS50048"/>
    </source>
</evidence>
<dbReference type="PANTHER" id="PTHR31845:SF19">
    <property type="entry name" value="TRANSCRIPTION FACTOR DOMAIN-CONTAINING PROTEIN"/>
    <property type="match status" value="1"/>
</dbReference>
<dbReference type="AlphaFoldDB" id="A0A1Y2AP07"/>
<proteinExistence type="predicted"/>
<keyword evidence="4" id="KW-0804">Transcription</keyword>
<dbReference type="EMBL" id="MCFC01000076">
    <property type="protein sequence ID" value="ORY23685.1"/>
    <property type="molecule type" value="Genomic_DNA"/>
</dbReference>
<name>A0A1Y2AP07_9TREE</name>
<dbReference type="InterPro" id="IPR001138">
    <property type="entry name" value="Zn2Cys6_DnaBD"/>
</dbReference>
<dbReference type="SUPFAM" id="SSF57701">
    <property type="entry name" value="Zn2/Cys6 DNA-binding domain"/>
    <property type="match status" value="1"/>
</dbReference>
<evidence type="ECO:0000313" key="8">
    <source>
        <dbReference type="EMBL" id="ORY23685.1"/>
    </source>
</evidence>
<evidence type="ECO:0000256" key="4">
    <source>
        <dbReference type="ARBA" id="ARBA00023163"/>
    </source>
</evidence>
<dbReference type="GO" id="GO:0000981">
    <property type="term" value="F:DNA-binding transcription factor activity, RNA polymerase II-specific"/>
    <property type="evidence" value="ECO:0007669"/>
    <property type="project" value="InterPro"/>
</dbReference>
<comment type="caution">
    <text evidence="8">The sequence shown here is derived from an EMBL/GenBank/DDBJ whole genome shotgun (WGS) entry which is preliminary data.</text>
</comment>
<dbReference type="GO" id="GO:0005634">
    <property type="term" value="C:nucleus"/>
    <property type="evidence" value="ECO:0007669"/>
    <property type="project" value="UniProtKB-SubCell"/>
</dbReference>
<keyword evidence="3" id="KW-0238">DNA-binding</keyword>
<dbReference type="GO" id="GO:0000976">
    <property type="term" value="F:transcription cis-regulatory region binding"/>
    <property type="evidence" value="ECO:0007669"/>
    <property type="project" value="TreeGrafter"/>
</dbReference>
<organism evidence="8 9">
    <name type="scientific">Naematelia encephala</name>
    <dbReference type="NCBI Taxonomy" id="71784"/>
    <lineage>
        <taxon>Eukaryota</taxon>
        <taxon>Fungi</taxon>
        <taxon>Dikarya</taxon>
        <taxon>Basidiomycota</taxon>
        <taxon>Agaricomycotina</taxon>
        <taxon>Tremellomycetes</taxon>
        <taxon>Tremellales</taxon>
        <taxon>Naemateliaceae</taxon>
        <taxon>Naematelia</taxon>
    </lineage>
</organism>
<keyword evidence="9" id="KW-1185">Reference proteome</keyword>
<comment type="subcellular location">
    <subcellularLocation>
        <location evidence="1">Nucleus</location>
    </subcellularLocation>
</comment>
<evidence type="ECO:0000256" key="3">
    <source>
        <dbReference type="ARBA" id="ARBA00023125"/>
    </source>
</evidence>
<dbReference type="Proteomes" id="UP000193986">
    <property type="component" value="Unassembled WGS sequence"/>
</dbReference>
<dbReference type="CDD" id="cd00067">
    <property type="entry name" value="GAL4"/>
    <property type="match status" value="1"/>
</dbReference>
<dbReference type="Gene3D" id="4.10.240.10">
    <property type="entry name" value="Zn(2)-C6 fungal-type DNA-binding domain"/>
    <property type="match status" value="1"/>
</dbReference>
<evidence type="ECO:0000256" key="6">
    <source>
        <dbReference type="SAM" id="MobiDB-lite"/>
    </source>
</evidence>
<dbReference type="InterPro" id="IPR036864">
    <property type="entry name" value="Zn2-C6_fun-type_DNA-bd_sf"/>
</dbReference>
<evidence type="ECO:0000256" key="2">
    <source>
        <dbReference type="ARBA" id="ARBA00023015"/>
    </source>
</evidence>
<sequence>MHTTSCIQCRARKARCMRSSEDAVCNRCIARELECLTVPRRLGRQPGRQNRKTLERLARLGSSAAETPPLANPGTEWRSQRRSAKPSEDLSTNPLHILAEASEPTLDSSVTVDLTSLATSICQAHREIDPSFVRDGLQALFAEQSSPQPSQAIAKAELSRADEPLADPGYDIINNGIVSLSEAVYLFNFFQSQICPLLHLLDPVLHTFDSVRQRSSVLFTVIVKSGALFAPICSKDLLQRLNKHVQSLFTDCYRKNLGSIEIIQAHMINATWLGSSGLQWQERTWQHISTAITHAVELRLDRSAPSCVLSSPLYTASSAEMQTRLLRNSQRAWLSLYNWDRALALVRGRQPLLPEGELLSAVHLEWWHAAPYALPEDVFASSAAAFRQTLFIAQRRLSAEFSGKRSVDPKDVQHVVDAEIERWTRQWKPLIRPDRFEFHRIISLASRFLILMMPYEKLLNQAQLSPSVREYCLSISAETCQSVVMFVTLPSHPEAQYLCPSITLTMLTYIALFSVKLLRLKLDAGAPGSMEDILHLSTLAKLGLVVKGFGTMPLGHTPAAALGSHLLASLRSVASRIVESFHDPNTLSSTSHDAGSGLGPVYTLSPGLDEPGGECTIGPDPVIEDLDLSSFDLLLNETGGDWLSELWWNAMMGDTAMSI</sequence>
<keyword evidence="2" id="KW-0805">Transcription regulation</keyword>
<dbReference type="InParanoid" id="A0A1Y2AP07"/>
<evidence type="ECO:0000313" key="9">
    <source>
        <dbReference type="Proteomes" id="UP000193986"/>
    </source>
</evidence>
<dbReference type="GO" id="GO:0008270">
    <property type="term" value="F:zinc ion binding"/>
    <property type="evidence" value="ECO:0007669"/>
    <property type="project" value="InterPro"/>
</dbReference>
<feature type="domain" description="Zn(2)-C6 fungal-type" evidence="7">
    <location>
        <begin position="5"/>
        <end position="37"/>
    </location>
</feature>
<evidence type="ECO:0000256" key="5">
    <source>
        <dbReference type="ARBA" id="ARBA00023242"/>
    </source>
</evidence>
<dbReference type="OrthoDB" id="2581860at2759"/>
<gene>
    <name evidence="8" type="ORF">BCR39DRAFT_548751</name>
</gene>